<feature type="binding site" evidence="25">
    <location>
        <position position="311"/>
    </location>
    <ligand>
        <name>Mg(2+)</name>
        <dbReference type="ChEBI" id="CHEBI:18420"/>
        <label>1</label>
    </ligand>
</feature>
<gene>
    <name evidence="22" type="primary">ddl</name>
    <name evidence="28" type="ORF">RU87_GL000744</name>
</gene>
<evidence type="ECO:0000256" key="19">
    <source>
        <dbReference type="ARBA" id="ARBA00068427"/>
    </source>
</evidence>
<dbReference type="AlphaFoldDB" id="A0A2A5S3B0"/>
<feature type="active site" evidence="23">
    <location>
        <position position="188"/>
    </location>
</feature>
<evidence type="ECO:0000256" key="7">
    <source>
        <dbReference type="ARBA" id="ARBA00022490"/>
    </source>
</evidence>
<protein>
    <recommendedName>
        <fullName evidence="19 22">D-alanine--D-alanine ligase</fullName>
        <ecNumber evidence="6 22">6.3.2.4</ecNumber>
    </recommendedName>
    <alternativeName>
        <fullName evidence="21 22">D-Ala-D-Ala ligase</fullName>
    </alternativeName>
    <alternativeName>
        <fullName evidence="20 22">D-alanylalanine synthetase</fullName>
    </alternativeName>
</protein>
<dbReference type="UniPathway" id="UPA00219"/>
<evidence type="ECO:0000256" key="20">
    <source>
        <dbReference type="ARBA" id="ARBA00076288"/>
    </source>
</evidence>
<feature type="binding site" evidence="25">
    <location>
        <position position="313"/>
    </location>
    <ligand>
        <name>Mg(2+)</name>
        <dbReference type="ChEBI" id="CHEBI:18420"/>
        <label>2</label>
    </ligand>
</feature>
<comment type="pathway">
    <text evidence="18">Glycan biosynthesis.</text>
</comment>
<feature type="binding site" evidence="24">
    <location>
        <begin position="188"/>
        <end position="189"/>
    </location>
    <ligand>
        <name>ATP</name>
        <dbReference type="ChEBI" id="CHEBI:30616"/>
    </ligand>
</feature>
<dbReference type="NCBIfam" id="NF002529">
    <property type="entry name" value="PRK01966.1-5"/>
    <property type="match status" value="1"/>
</dbReference>
<evidence type="ECO:0000259" key="27">
    <source>
        <dbReference type="PROSITE" id="PS50975"/>
    </source>
</evidence>
<evidence type="ECO:0000256" key="13">
    <source>
        <dbReference type="ARBA" id="ARBA00022960"/>
    </source>
</evidence>
<dbReference type="InterPro" id="IPR013815">
    <property type="entry name" value="ATP_grasp_subdomain_1"/>
</dbReference>
<name>A0A2A5S3B0_9LACT</name>
<feature type="binding site" evidence="24">
    <location>
        <position position="138"/>
    </location>
    <ligand>
        <name>ATP</name>
        <dbReference type="ChEBI" id="CHEBI:30616"/>
    </ligand>
</feature>
<evidence type="ECO:0000256" key="10">
    <source>
        <dbReference type="ARBA" id="ARBA00022741"/>
    </source>
</evidence>
<dbReference type="FunFam" id="3.30.470.20:FF:000008">
    <property type="entry name" value="D-alanine--D-alanine ligase"/>
    <property type="match status" value="1"/>
</dbReference>
<evidence type="ECO:0000256" key="4">
    <source>
        <dbReference type="ARBA" id="ARBA00004752"/>
    </source>
</evidence>
<evidence type="ECO:0000256" key="25">
    <source>
        <dbReference type="PIRSR" id="PIRSR039102-3"/>
    </source>
</evidence>
<feature type="binding site" evidence="24">
    <location>
        <begin position="180"/>
        <end position="182"/>
    </location>
    <ligand>
        <name>ATP</name>
        <dbReference type="ChEBI" id="CHEBI:30616"/>
    </ligand>
</feature>
<dbReference type="InterPro" id="IPR005905">
    <property type="entry name" value="D_ala_D_ala"/>
</dbReference>
<feature type="binding site" evidence="25">
    <location>
        <position position="298"/>
    </location>
    <ligand>
        <name>Mg(2+)</name>
        <dbReference type="ChEBI" id="CHEBI:18420"/>
        <label>1</label>
    </ligand>
</feature>
<dbReference type="GO" id="GO:0008716">
    <property type="term" value="F:D-alanine-D-alanine ligase activity"/>
    <property type="evidence" value="ECO:0007669"/>
    <property type="project" value="UniProtKB-UniRule"/>
</dbReference>
<evidence type="ECO:0000256" key="11">
    <source>
        <dbReference type="ARBA" id="ARBA00022840"/>
    </source>
</evidence>
<keyword evidence="15 25" id="KW-0464">Manganese</keyword>
<evidence type="ECO:0000256" key="24">
    <source>
        <dbReference type="PIRSR" id="PIRSR039102-2"/>
    </source>
</evidence>
<keyword evidence="12 25" id="KW-0460">Magnesium</keyword>
<dbReference type="PIRSF" id="PIRSF039102">
    <property type="entry name" value="Ddl/VanB"/>
    <property type="match status" value="1"/>
</dbReference>
<feature type="binding site" evidence="24">
    <location>
        <begin position="310"/>
        <end position="311"/>
    </location>
    <ligand>
        <name>ATP</name>
        <dbReference type="ChEBI" id="CHEBI:30616"/>
    </ligand>
</feature>
<keyword evidence="14 22" id="KW-0573">Peptidoglycan synthesis</keyword>
<dbReference type="SUPFAM" id="SSF52440">
    <property type="entry name" value="PreATP-grasp domain"/>
    <property type="match status" value="1"/>
</dbReference>
<dbReference type="GO" id="GO:0005829">
    <property type="term" value="C:cytosol"/>
    <property type="evidence" value="ECO:0007669"/>
    <property type="project" value="TreeGrafter"/>
</dbReference>
<dbReference type="Gene3D" id="3.40.50.20">
    <property type="match status" value="1"/>
</dbReference>
<dbReference type="GO" id="GO:0071555">
    <property type="term" value="P:cell wall organization"/>
    <property type="evidence" value="ECO:0007669"/>
    <property type="project" value="UniProtKB-KW"/>
</dbReference>
<evidence type="ECO:0000313" key="28">
    <source>
        <dbReference type="EMBL" id="PCS08007.1"/>
    </source>
</evidence>
<keyword evidence="7 22" id="KW-0963">Cytoplasm</keyword>
<dbReference type="GO" id="GO:0046872">
    <property type="term" value="F:metal ion binding"/>
    <property type="evidence" value="ECO:0007669"/>
    <property type="project" value="UniProtKB-KW"/>
</dbReference>
<comment type="catalytic activity">
    <reaction evidence="17 22">
        <text>2 D-alanine + ATP = D-alanyl-D-alanine + ADP + phosphate + H(+)</text>
        <dbReference type="Rhea" id="RHEA:11224"/>
        <dbReference type="ChEBI" id="CHEBI:15378"/>
        <dbReference type="ChEBI" id="CHEBI:30616"/>
        <dbReference type="ChEBI" id="CHEBI:43474"/>
        <dbReference type="ChEBI" id="CHEBI:57416"/>
        <dbReference type="ChEBI" id="CHEBI:57822"/>
        <dbReference type="ChEBI" id="CHEBI:456216"/>
        <dbReference type="EC" id="6.3.2.4"/>
    </reaction>
</comment>
<feature type="domain" description="ATP-grasp" evidence="27">
    <location>
        <begin position="142"/>
        <end position="344"/>
    </location>
</feature>
<dbReference type="EC" id="6.3.2.4" evidence="6 22"/>
<evidence type="ECO:0000256" key="2">
    <source>
        <dbReference type="ARBA" id="ARBA00003921"/>
    </source>
</evidence>
<evidence type="ECO:0000256" key="3">
    <source>
        <dbReference type="ARBA" id="ARBA00004496"/>
    </source>
</evidence>
<dbReference type="GO" id="GO:0008360">
    <property type="term" value="P:regulation of cell shape"/>
    <property type="evidence" value="ECO:0007669"/>
    <property type="project" value="UniProtKB-KW"/>
</dbReference>
<evidence type="ECO:0000256" key="12">
    <source>
        <dbReference type="ARBA" id="ARBA00022842"/>
    </source>
</evidence>
<comment type="cofactor">
    <cofactor evidence="25">
        <name>Mg(2+)</name>
        <dbReference type="ChEBI" id="CHEBI:18420"/>
    </cofactor>
    <cofactor evidence="25">
        <name>Mn(2+)</name>
        <dbReference type="ChEBI" id="CHEBI:29035"/>
    </cofactor>
    <text evidence="25">Binds 2 magnesium or manganese ions per subunit.</text>
</comment>
<keyword evidence="9 25" id="KW-0479">Metal-binding</keyword>
<dbReference type="SUPFAM" id="SSF56059">
    <property type="entry name" value="Glutathione synthetase ATP-binding domain-like"/>
    <property type="match status" value="1"/>
</dbReference>
<dbReference type="Proteomes" id="UP000242246">
    <property type="component" value="Unassembled WGS sequence"/>
</dbReference>
<dbReference type="InterPro" id="IPR011761">
    <property type="entry name" value="ATP-grasp"/>
</dbReference>
<dbReference type="FunFam" id="3.30.1490.20:FF:000007">
    <property type="entry name" value="D-alanine--D-alanine ligase"/>
    <property type="match status" value="1"/>
</dbReference>
<comment type="subcellular location">
    <subcellularLocation>
        <location evidence="3 22">Cytoplasm</location>
    </subcellularLocation>
</comment>
<dbReference type="NCBIfam" id="TIGR01205">
    <property type="entry name" value="D_ala_D_alaTIGR"/>
    <property type="match status" value="1"/>
</dbReference>
<dbReference type="Pfam" id="PF01820">
    <property type="entry name" value="Dala_Dala_lig_N"/>
    <property type="match status" value="1"/>
</dbReference>
<keyword evidence="11 26" id="KW-0067">ATP-binding</keyword>
<dbReference type="InterPro" id="IPR011095">
    <property type="entry name" value="Dala_Dala_lig_C"/>
</dbReference>
<evidence type="ECO:0000256" key="9">
    <source>
        <dbReference type="ARBA" id="ARBA00022723"/>
    </source>
</evidence>
<organism evidence="28 29">
    <name type="scientific">Pseudolactococcus plantarum</name>
    <dbReference type="NCBI Taxonomy" id="1365"/>
    <lineage>
        <taxon>Bacteria</taxon>
        <taxon>Bacillati</taxon>
        <taxon>Bacillota</taxon>
        <taxon>Bacilli</taxon>
        <taxon>Lactobacillales</taxon>
        <taxon>Streptococcaceae</taxon>
        <taxon>Pseudolactococcus</taxon>
    </lineage>
</organism>
<keyword evidence="16 22" id="KW-0961">Cell wall biogenesis/degradation</keyword>
<evidence type="ECO:0000256" key="17">
    <source>
        <dbReference type="ARBA" id="ARBA00047614"/>
    </source>
</evidence>
<comment type="pathway">
    <text evidence="4 22">Cell wall biogenesis; peptidoglycan biosynthesis.</text>
</comment>
<dbReference type="InterPro" id="IPR000291">
    <property type="entry name" value="D-Ala_lig_Van_CS"/>
</dbReference>
<dbReference type="Gene3D" id="3.30.470.20">
    <property type="entry name" value="ATP-grasp fold, B domain"/>
    <property type="match status" value="1"/>
</dbReference>
<dbReference type="InterPro" id="IPR016185">
    <property type="entry name" value="PreATP-grasp_dom_sf"/>
</dbReference>
<dbReference type="PANTHER" id="PTHR23132">
    <property type="entry name" value="D-ALANINE--D-ALANINE LIGASE"/>
    <property type="match status" value="1"/>
</dbReference>
<dbReference type="InterPro" id="IPR011127">
    <property type="entry name" value="Dala_Dala_lig_N"/>
</dbReference>
<evidence type="ECO:0000256" key="1">
    <source>
        <dbReference type="ARBA" id="ARBA00001936"/>
    </source>
</evidence>
<dbReference type="Pfam" id="PF07478">
    <property type="entry name" value="Dala_Dala_lig_C"/>
    <property type="match status" value="1"/>
</dbReference>
<comment type="similarity">
    <text evidence="5 22">Belongs to the D-alanine--D-alanine ligase family.</text>
</comment>
<reference evidence="28 29" key="1">
    <citation type="submission" date="2014-12" db="EMBL/GenBank/DDBJ databases">
        <title>Draft genome sequences of 10 type strains of Lactococcus.</title>
        <authorList>
            <person name="Sun Z."/>
            <person name="Zhong Z."/>
            <person name="Liu W."/>
            <person name="Zhang W."/>
            <person name="Zhang H."/>
        </authorList>
    </citation>
    <scope>NUCLEOTIDE SEQUENCE [LARGE SCALE GENOMIC DNA]</scope>
    <source>
        <strain evidence="28 29">DSM 20686</strain>
    </source>
</reference>
<dbReference type="GO" id="GO:0009252">
    <property type="term" value="P:peptidoglycan biosynthetic process"/>
    <property type="evidence" value="ECO:0007669"/>
    <property type="project" value="UniProtKB-UniRule"/>
</dbReference>
<feature type="binding site" evidence="25">
    <location>
        <position position="311"/>
    </location>
    <ligand>
        <name>Mg(2+)</name>
        <dbReference type="ChEBI" id="CHEBI:18420"/>
        <label>2</label>
    </ligand>
</feature>
<keyword evidence="29" id="KW-1185">Reference proteome</keyword>
<evidence type="ECO:0000256" key="14">
    <source>
        <dbReference type="ARBA" id="ARBA00022984"/>
    </source>
</evidence>
<dbReference type="HAMAP" id="MF_00047">
    <property type="entry name" value="Dala_Dala_lig"/>
    <property type="match status" value="1"/>
</dbReference>
<evidence type="ECO:0000256" key="18">
    <source>
        <dbReference type="ARBA" id="ARBA00060592"/>
    </source>
</evidence>
<evidence type="ECO:0000256" key="5">
    <source>
        <dbReference type="ARBA" id="ARBA00010871"/>
    </source>
</evidence>
<feature type="active site" evidence="23">
    <location>
        <position position="26"/>
    </location>
</feature>
<evidence type="ECO:0000256" key="26">
    <source>
        <dbReference type="PROSITE-ProRule" id="PRU00409"/>
    </source>
</evidence>
<keyword evidence="10 24" id="KW-0547">Nucleotide-binding</keyword>
<dbReference type="PROSITE" id="PS00843">
    <property type="entry name" value="DALA_DALA_LIGASE_1"/>
    <property type="match status" value="1"/>
</dbReference>
<dbReference type="Gene3D" id="3.30.1490.20">
    <property type="entry name" value="ATP-grasp fold, A domain"/>
    <property type="match status" value="1"/>
</dbReference>
<evidence type="ECO:0000256" key="21">
    <source>
        <dbReference type="ARBA" id="ARBA00077154"/>
    </source>
</evidence>
<comment type="caution">
    <text evidence="28">The sequence shown here is derived from an EMBL/GenBank/DDBJ whole genome shotgun (WGS) entry which is preliminary data.</text>
</comment>
<accession>A0A2A5S3B0</accession>
<evidence type="ECO:0000256" key="23">
    <source>
        <dbReference type="PIRSR" id="PIRSR039102-1"/>
    </source>
</evidence>
<dbReference type="PANTHER" id="PTHR23132:SF25">
    <property type="entry name" value="D-ALANINE--D-ALANINE LIGASE A"/>
    <property type="match status" value="1"/>
</dbReference>
<dbReference type="EMBL" id="JXJX01000002">
    <property type="protein sequence ID" value="PCS08007.1"/>
    <property type="molecule type" value="Genomic_DNA"/>
</dbReference>
<evidence type="ECO:0000256" key="15">
    <source>
        <dbReference type="ARBA" id="ARBA00023211"/>
    </source>
</evidence>
<dbReference type="PROSITE" id="PS50975">
    <property type="entry name" value="ATP_GRASP"/>
    <property type="match status" value="1"/>
</dbReference>
<dbReference type="STRING" id="1348632.GCA_001591745_01057"/>
<feature type="binding site" evidence="24">
    <location>
        <begin position="218"/>
        <end position="225"/>
    </location>
    <ligand>
        <name>ATP</name>
        <dbReference type="ChEBI" id="CHEBI:30616"/>
    </ligand>
</feature>
<evidence type="ECO:0000256" key="16">
    <source>
        <dbReference type="ARBA" id="ARBA00023316"/>
    </source>
</evidence>
<feature type="active site" evidence="23">
    <location>
        <position position="322"/>
    </location>
</feature>
<sequence>MDNYIFQGDVMTKKVLVLLYGGRSAEREVSVLSAESVIFAVNYDKFSVKTFFITQTGDFIKTQTFDETPKAGTKLMTNGTIDASAIVSPASIYEKDAVVFPVLHGPMGEDGSIQGFLEILKMPYVGPSITSASVTMDKIMAKHVFESVDVPQVPYVALTDLTQIDEKISEVADKLSYPVFVKPANMGSSVGISKVSDASQLRDAITEAKKYDNRILIEQGVNAREIEVAVLGNSDVKTTLAGEVVKAVEFYDYQSKYIDNQITMAIPAEIPDDIMTKMREIAARAYRAVAGVGMSRCDFFLTEDHQLYLNEINAIPGFTEFSMYPLLWENMGLSYPDLIESLVDLAIEAFDIRESKLQH</sequence>
<dbReference type="PROSITE" id="PS00844">
    <property type="entry name" value="DALA_DALA_LIGASE_2"/>
    <property type="match status" value="1"/>
</dbReference>
<evidence type="ECO:0000256" key="6">
    <source>
        <dbReference type="ARBA" id="ARBA00012216"/>
    </source>
</evidence>
<evidence type="ECO:0000313" key="29">
    <source>
        <dbReference type="Proteomes" id="UP000242246"/>
    </source>
</evidence>
<evidence type="ECO:0000256" key="8">
    <source>
        <dbReference type="ARBA" id="ARBA00022598"/>
    </source>
</evidence>
<proteinExistence type="inferred from homology"/>
<dbReference type="GO" id="GO:0005524">
    <property type="term" value="F:ATP binding"/>
    <property type="evidence" value="ECO:0007669"/>
    <property type="project" value="UniProtKB-UniRule"/>
</dbReference>
<evidence type="ECO:0000256" key="22">
    <source>
        <dbReference type="HAMAP-Rule" id="MF_00047"/>
    </source>
</evidence>
<keyword evidence="8 22" id="KW-0436">Ligase</keyword>
<comment type="function">
    <text evidence="2 22">Cell wall formation.</text>
</comment>
<comment type="cofactor">
    <cofactor evidence="1">
        <name>Mn(2+)</name>
        <dbReference type="ChEBI" id="CHEBI:29035"/>
    </cofactor>
</comment>
<keyword evidence="13 22" id="KW-0133">Cell shape</keyword>
<dbReference type="NCBIfam" id="NF002528">
    <property type="entry name" value="PRK01966.1-4"/>
    <property type="match status" value="1"/>
</dbReference>